<protein>
    <submittedName>
        <fullName evidence="1">Uncharacterized protein</fullName>
    </submittedName>
</protein>
<gene>
    <name evidence="1" type="ORF">METZ01_LOCUS152992</name>
</gene>
<dbReference type="EMBL" id="UINC01025127">
    <property type="protein sequence ID" value="SVB00138.1"/>
    <property type="molecule type" value="Genomic_DNA"/>
</dbReference>
<organism evidence="1">
    <name type="scientific">marine metagenome</name>
    <dbReference type="NCBI Taxonomy" id="408172"/>
    <lineage>
        <taxon>unclassified sequences</taxon>
        <taxon>metagenomes</taxon>
        <taxon>ecological metagenomes</taxon>
    </lineage>
</organism>
<sequence length="51" mass="5761">MLNDVTEPGLGDVDPARSIWLAKPYGNDNLLWLSSQVHLLFRFTFESILVA</sequence>
<evidence type="ECO:0000313" key="1">
    <source>
        <dbReference type="EMBL" id="SVB00138.1"/>
    </source>
</evidence>
<accession>A0A382AF46</accession>
<reference evidence="1" key="1">
    <citation type="submission" date="2018-05" db="EMBL/GenBank/DDBJ databases">
        <authorList>
            <person name="Lanie J.A."/>
            <person name="Ng W.-L."/>
            <person name="Kazmierczak K.M."/>
            <person name="Andrzejewski T.M."/>
            <person name="Davidsen T.M."/>
            <person name="Wayne K.J."/>
            <person name="Tettelin H."/>
            <person name="Glass J.I."/>
            <person name="Rusch D."/>
            <person name="Podicherti R."/>
            <person name="Tsui H.-C.T."/>
            <person name="Winkler M.E."/>
        </authorList>
    </citation>
    <scope>NUCLEOTIDE SEQUENCE</scope>
</reference>
<proteinExistence type="predicted"/>
<name>A0A382AF46_9ZZZZ</name>
<dbReference type="AlphaFoldDB" id="A0A382AF46"/>